<dbReference type="FunFam" id="3.30.565.10:FF:000006">
    <property type="entry name" value="Sensor histidine kinase WalK"/>
    <property type="match status" value="1"/>
</dbReference>
<dbReference type="InterPro" id="IPR003661">
    <property type="entry name" value="HisK_dim/P_dom"/>
</dbReference>
<dbReference type="InterPro" id="IPR035965">
    <property type="entry name" value="PAS-like_dom_sf"/>
</dbReference>
<feature type="domain" description="Histidine kinase" evidence="9">
    <location>
        <begin position="629"/>
        <end position="843"/>
    </location>
</feature>
<feature type="transmembrane region" description="Helical" evidence="8">
    <location>
        <begin position="182"/>
        <end position="200"/>
    </location>
</feature>
<dbReference type="PROSITE" id="PS50112">
    <property type="entry name" value="PAS"/>
    <property type="match status" value="1"/>
</dbReference>
<dbReference type="GO" id="GO:0000155">
    <property type="term" value="F:phosphorelay sensor kinase activity"/>
    <property type="evidence" value="ECO:0007669"/>
    <property type="project" value="InterPro"/>
</dbReference>
<dbReference type="SMART" id="SM00086">
    <property type="entry name" value="PAC"/>
    <property type="match status" value="1"/>
</dbReference>
<dbReference type="InterPro" id="IPR005467">
    <property type="entry name" value="His_kinase_dom"/>
</dbReference>
<dbReference type="InterPro" id="IPR000700">
    <property type="entry name" value="PAS-assoc_C"/>
</dbReference>
<feature type="transmembrane region" description="Helical" evidence="8">
    <location>
        <begin position="212"/>
        <end position="236"/>
    </location>
</feature>
<evidence type="ECO:0000256" key="7">
    <source>
        <dbReference type="SAM" id="Coils"/>
    </source>
</evidence>
<dbReference type="GO" id="GO:0005886">
    <property type="term" value="C:plasma membrane"/>
    <property type="evidence" value="ECO:0007669"/>
    <property type="project" value="UniProtKB-ARBA"/>
</dbReference>
<protein>
    <recommendedName>
        <fullName evidence="2">histidine kinase</fullName>
        <ecNumber evidence="2">2.7.13.3</ecNumber>
    </recommendedName>
</protein>
<sequence length="847" mass="97167">MLKSQITHVNIAHFFSVTLAVLVGLVGLSGIIAWFIQFLPSLEKDYYFTKMSIEELVAFSLSSLGLLFYCFFPKSRLTNFATIIGAFVFLIGFAFLVKYFVGFSLGDVWALKETWMAPNAALCFVIMGVVLLSLNVSLTKKLYFYPLLLLTLIILFSSLVLLDYSIHFSSTYGWGSLSNMTLLSALLFLLWSLSAWIFLFQETQKTIISNQTYILPLVAFVLVSLASIGLFELLAIKERNDLRKAIASFLPQVETTAKEVVELQHKALQRMIKRIQSQHITLGEEWESDAKDYLKDNHEFMILALLNENLSPRVYESKLSPDNTMLLLQQIKQSFFPTTTSHFVGAPFQSINHDLGSWIFFPFSLTGERSGYLAIYYNYHSLFADLLSPVVKKLIYVKWRYQDRVVYQNAETQLEFQSMHWEQQHQLILNGYPFTLTVWPTQLFIDKYLSLIPAGFLVFSLIFALLFATLAHYWQLLQTSKKHLQRIIDSVNIGIYGLNSKGETTFYNQAGAEMVGYTSDETLGRIQHLLTHHSYPDGTHYPAEQCPIYASFKDGHSRVNDSEVFWRKDGTSFPVEYRSEPIFNEQGKLIGAVVSFFDITERKRMKEQIEERNAALEASNQELEAFSYSVSHDLKAPLRHIIGFIDLMKQDQNNQFSREGERYLSVISKAAEKMSHLIDDLLKFSRVGRASVNKQKISLNRLMNELEEEFQSEIKARNISIHYRDLPTVFADENLMRSVLMNLIGNAIKFTARQKKPLIVISSNEKEDVYEIAVQDNGVGFEPQYHHKIFETFQRLHPASEFEGTGIGLAIVAKIIKRHGGRVWAESEINKGTTIYFTIPKRMNHDQ</sequence>
<dbReference type="NCBIfam" id="TIGR00229">
    <property type="entry name" value="sensory_box"/>
    <property type="match status" value="1"/>
</dbReference>
<dbReference type="GO" id="GO:0007234">
    <property type="term" value="P:osmosensory signaling via phosphorelay pathway"/>
    <property type="evidence" value="ECO:0007669"/>
    <property type="project" value="TreeGrafter"/>
</dbReference>
<feature type="transmembrane region" description="Helical" evidence="8">
    <location>
        <begin position="142"/>
        <end position="162"/>
    </location>
</feature>
<dbReference type="RefSeq" id="WP_131775718.1">
    <property type="nucleotide sequence ID" value="NZ_BMOB01000002.1"/>
</dbReference>
<evidence type="ECO:0000313" key="13">
    <source>
        <dbReference type="Proteomes" id="UP000630149"/>
    </source>
</evidence>
<feature type="transmembrane region" description="Helical" evidence="8">
    <location>
        <begin position="451"/>
        <end position="474"/>
    </location>
</feature>
<dbReference type="GO" id="GO:0000156">
    <property type="term" value="F:phosphorelay response regulator activity"/>
    <property type="evidence" value="ECO:0007669"/>
    <property type="project" value="TreeGrafter"/>
</dbReference>
<dbReference type="AlphaFoldDB" id="A0A917JQD9"/>
<reference evidence="12" key="2">
    <citation type="submission" date="2020-09" db="EMBL/GenBank/DDBJ databases">
        <authorList>
            <person name="Sun Q."/>
            <person name="Ohkuma M."/>
        </authorList>
    </citation>
    <scope>NUCLEOTIDE SEQUENCE</scope>
    <source>
        <strain evidence="12">JCM 13919</strain>
    </source>
</reference>
<accession>A0A917JQD9</accession>
<dbReference type="PRINTS" id="PR00344">
    <property type="entry name" value="BCTRLSENSOR"/>
</dbReference>
<dbReference type="Pfam" id="PF00512">
    <property type="entry name" value="HisKA"/>
    <property type="match status" value="1"/>
</dbReference>
<dbReference type="PANTHER" id="PTHR42878">
    <property type="entry name" value="TWO-COMPONENT HISTIDINE KINASE"/>
    <property type="match status" value="1"/>
</dbReference>
<dbReference type="InterPro" id="IPR004358">
    <property type="entry name" value="Sig_transdc_His_kin-like_C"/>
</dbReference>
<dbReference type="Pfam" id="PF02518">
    <property type="entry name" value="HATPase_c"/>
    <property type="match status" value="1"/>
</dbReference>
<proteinExistence type="predicted"/>
<evidence type="ECO:0000256" key="6">
    <source>
        <dbReference type="ARBA" id="ARBA00023136"/>
    </source>
</evidence>
<dbReference type="EC" id="2.7.13.3" evidence="2"/>
<keyword evidence="8" id="KW-0812">Transmembrane</keyword>
<dbReference type="Gene3D" id="3.30.450.20">
    <property type="entry name" value="PAS domain"/>
    <property type="match status" value="1"/>
</dbReference>
<dbReference type="InterPro" id="IPR036890">
    <property type="entry name" value="HATPase_C_sf"/>
</dbReference>
<evidence type="ECO:0000259" key="11">
    <source>
        <dbReference type="PROSITE" id="PS50113"/>
    </source>
</evidence>
<feature type="transmembrane region" description="Helical" evidence="8">
    <location>
        <begin position="115"/>
        <end position="135"/>
    </location>
</feature>
<evidence type="ECO:0000256" key="5">
    <source>
        <dbReference type="ARBA" id="ARBA00022777"/>
    </source>
</evidence>
<evidence type="ECO:0000256" key="8">
    <source>
        <dbReference type="SAM" id="Phobius"/>
    </source>
</evidence>
<dbReference type="SUPFAM" id="SSF47384">
    <property type="entry name" value="Homodimeric domain of signal transducing histidine kinase"/>
    <property type="match status" value="1"/>
</dbReference>
<dbReference type="InterPro" id="IPR050351">
    <property type="entry name" value="BphY/WalK/GraS-like"/>
</dbReference>
<keyword evidence="6 8" id="KW-0472">Membrane</keyword>
<keyword evidence="13" id="KW-1185">Reference proteome</keyword>
<evidence type="ECO:0000256" key="4">
    <source>
        <dbReference type="ARBA" id="ARBA00022679"/>
    </source>
</evidence>
<feature type="domain" description="PAC" evidence="11">
    <location>
        <begin position="558"/>
        <end position="611"/>
    </location>
</feature>
<evidence type="ECO:0000256" key="2">
    <source>
        <dbReference type="ARBA" id="ARBA00012438"/>
    </source>
</evidence>
<evidence type="ECO:0000259" key="9">
    <source>
        <dbReference type="PROSITE" id="PS50109"/>
    </source>
</evidence>
<feature type="coiled-coil region" evidence="7">
    <location>
        <begin position="599"/>
        <end position="626"/>
    </location>
</feature>
<dbReference type="OrthoDB" id="9808408at2"/>
<comment type="caution">
    <text evidence="12">The sequence shown here is derived from an EMBL/GenBank/DDBJ whole genome shotgun (WGS) entry which is preliminary data.</text>
</comment>
<dbReference type="InterPro" id="IPR036097">
    <property type="entry name" value="HisK_dim/P_sf"/>
</dbReference>
<dbReference type="InterPro" id="IPR000014">
    <property type="entry name" value="PAS"/>
</dbReference>
<keyword evidence="7" id="KW-0175">Coiled coil</keyword>
<dbReference type="EMBL" id="BMOB01000002">
    <property type="protein sequence ID" value="GGI81682.1"/>
    <property type="molecule type" value="Genomic_DNA"/>
</dbReference>
<dbReference type="SUPFAM" id="SSF55874">
    <property type="entry name" value="ATPase domain of HSP90 chaperone/DNA topoisomerase II/histidine kinase"/>
    <property type="match status" value="1"/>
</dbReference>
<dbReference type="GO" id="GO:0030295">
    <property type="term" value="F:protein kinase activator activity"/>
    <property type="evidence" value="ECO:0007669"/>
    <property type="project" value="TreeGrafter"/>
</dbReference>
<evidence type="ECO:0000256" key="3">
    <source>
        <dbReference type="ARBA" id="ARBA00022553"/>
    </source>
</evidence>
<dbReference type="Pfam" id="PF13426">
    <property type="entry name" value="PAS_9"/>
    <property type="match status" value="1"/>
</dbReference>
<dbReference type="Proteomes" id="UP000630149">
    <property type="component" value="Unassembled WGS sequence"/>
</dbReference>
<dbReference type="SMART" id="SM00388">
    <property type="entry name" value="HisKA"/>
    <property type="match status" value="1"/>
</dbReference>
<keyword evidence="4" id="KW-0808">Transferase</keyword>
<feature type="transmembrane region" description="Helical" evidence="8">
    <location>
        <begin position="79"/>
        <end position="103"/>
    </location>
</feature>
<gene>
    <name evidence="12" type="ORF">GCM10007966_07730</name>
</gene>
<feature type="domain" description="PAS" evidence="10">
    <location>
        <begin position="480"/>
        <end position="525"/>
    </location>
</feature>
<keyword evidence="3" id="KW-0597">Phosphoprotein</keyword>
<feature type="transmembrane region" description="Helical" evidence="8">
    <location>
        <begin position="12"/>
        <end position="36"/>
    </location>
</feature>
<organism evidence="12 13">
    <name type="scientific">Legionella impletisoli</name>
    <dbReference type="NCBI Taxonomy" id="343510"/>
    <lineage>
        <taxon>Bacteria</taxon>
        <taxon>Pseudomonadati</taxon>
        <taxon>Pseudomonadota</taxon>
        <taxon>Gammaproteobacteria</taxon>
        <taxon>Legionellales</taxon>
        <taxon>Legionellaceae</taxon>
        <taxon>Legionella</taxon>
    </lineage>
</organism>
<dbReference type="SUPFAM" id="SSF55785">
    <property type="entry name" value="PYP-like sensor domain (PAS domain)"/>
    <property type="match status" value="1"/>
</dbReference>
<evidence type="ECO:0000256" key="1">
    <source>
        <dbReference type="ARBA" id="ARBA00000085"/>
    </source>
</evidence>
<feature type="transmembrane region" description="Helical" evidence="8">
    <location>
        <begin position="56"/>
        <end position="72"/>
    </location>
</feature>
<keyword evidence="8" id="KW-1133">Transmembrane helix</keyword>
<evidence type="ECO:0000259" key="10">
    <source>
        <dbReference type="PROSITE" id="PS50112"/>
    </source>
</evidence>
<keyword evidence="5" id="KW-0418">Kinase</keyword>
<dbReference type="Gene3D" id="3.30.565.10">
    <property type="entry name" value="Histidine kinase-like ATPase, C-terminal domain"/>
    <property type="match status" value="1"/>
</dbReference>
<dbReference type="Gene3D" id="1.10.287.130">
    <property type="match status" value="1"/>
</dbReference>
<reference evidence="12" key="1">
    <citation type="journal article" date="2014" name="Int. J. Syst. Evol. Microbiol.">
        <title>Complete genome sequence of Corynebacterium casei LMG S-19264T (=DSM 44701T), isolated from a smear-ripened cheese.</title>
        <authorList>
            <consortium name="US DOE Joint Genome Institute (JGI-PGF)"/>
            <person name="Walter F."/>
            <person name="Albersmeier A."/>
            <person name="Kalinowski J."/>
            <person name="Ruckert C."/>
        </authorList>
    </citation>
    <scope>NUCLEOTIDE SEQUENCE</scope>
    <source>
        <strain evidence="12">JCM 13919</strain>
    </source>
</reference>
<dbReference type="PROSITE" id="PS50109">
    <property type="entry name" value="HIS_KIN"/>
    <property type="match status" value="1"/>
</dbReference>
<evidence type="ECO:0000313" key="12">
    <source>
        <dbReference type="EMBL" id="GGI81682.1"/>
    </source>
</evidence>
<comment type="catalytic activity">
    <reaction evidence="1">
        <text>ATP + protein L-histidine = ADP + protein N-phospho-L-histidine.</text>
        <dbReference type="EC" id="2.7.13.3"/>
    </reaction>
</comment>
<dbReference type="PANTHER" id="PTHR42878:SF15">
    <property type="entry name" value="BACTERIOPHYTOCHROME"/>
    <property type="match status" value="1"/>
</dbReference>
<dbReference type="InterPro" id="IPR003594">
    <property type="entry name" value="HATPase_dom"/>
</dbReference>
<dbReference type="PROSITE" id="PS50113">
    <property type="entry name" value="PAC"/>
    <property type="match status" value="1"/>
</dbReference>
<dbReference type="SMART" id="SM00387">
    <property type="entry name" value="HATPase_c"/>
    <property type="match status" value="1"/>
</dbReference>
<name>A0A917JQD9_9GAMM</name>
<dbReference type="CDD" id="cd00130">
    <property type="entry name" value="PAS"/>
    <property type="match status" value="1"/>
</dbReference>
<dbReference type="InterPro" id="IPR001610">
    <property type="entry name" value="PAC"/>
</dbReference>
<dbReference type="CDD" id="cd00082">
    <property type="entry name" value="HisKA"/>
    <property type="match status" value="1"/>
</dbReference>